<dbReference type="OrthoDB" id="1160385at2"/>
<reference evidence="2 3" key="1">
    <citation type="journal article" date="2013" name="Genome Announc.">
        <title>Draft Genome Sequence of Indibacter alkaliphilus Strain LW1T, Isolated from Lonar Lake, a Haloalkaline Lake in the Buldana District of Maharashtra, India.</title>
        <authorList>
            <person name="Singh A."/>
            <person name="Kumar Jangir P."/>
            <person name="Sharma R."/>
            <person name="Singh A."/>
            <person name="Kumar Pinnaka A."/>
            <person name="Shivaji S."/>
        </authorList>
    </citation>
    <scope>NUCLEOTIDE SEQUENCE [LARGE SCALE GENOMIC DNA]</scope>
    <source>
        <strain evidence="3">CCUG 57479 / KCTC 22604 / LW1</strain>
    </source>
</reference>
<feature type="transmembrane region" description="Helical" evidence="1">
    <location>
        <begin position="71"/>
        <end position="92"/>
    </location>
</feature>
<comment type="caution">
    <text evidence="2">The sequence shown here is derived from an EMBL/GenBank/DDBJ whole genome shotgun (WGS) entry which is preliminary data.</text>
</comment>
<keyword evidence="1" id="KW-1133">Transmembrane helix</keyword>
<dbReference type="RefSeq" id="WP_009034736.1">
    <property type="nucleotide sequence ID" value="NZ_ALWO02000014.1"/>
</dbReference>
<keyword evidence="1" id="KW-0472">Membrane</keyword>
<proteinExistence type="predicted"/>
<keyword evidence="3" id="KW-1185">Reference proteome</keyword>
<feature type="transmembrane region" description="Helical" evidence="1">
    <location>
        <begin position="128"/>
        <end position="148"/>
    </location>
</feature>
<evidence type="ECO:0000313" key="3">
    <source>
        <dbReference type="Proteomes" id="UP000006073"/>
    </source>
</evidence>
<evidence type="ECO:0000313" key="2">
    <source>
        <dbReference type="EMBL" id="EOZ99217.1"/>
    </source>
</evidence>
<protein>
    <submittedName>
        <fullName evidence="2">Uncharacterized protein</fullName>
    </submittedName>
</protein>
<dbReference type="EMBL" id="ALWO02000014">
    <property type="protein sequence ID" value="EOZ99217.1"/>
    <property type="molecule type" value="Genomic_DNA"/>
</dbReference>
<dbReference type="STRING" id="1189612.A33Q_0595"/>
<dbReference type="AlphaFoldDB" id="S2DJT9"/>
<sequence length="200" mass="23200">MELEEMKNTWQEMSKRLEKQEILTNRLIENITKEKYKSKFSKLMTYELIGALICFSSAVFIAINFEKLETWYLMSFGLITIISLLVLPLLTLSKLNSLKKLNIAISSHAEVLIEFHKAKKAILDNQKVTLYLSILLAAIILPVTSKIFKDNDLFHAEHITNLWLYIPVLFVFLFFLSRWVFKGYKSATNSAEQVLNEIDS</sequence>
<dbReference type="Proteomes" id="UP000006073">
    <property type="component" value="Unassembled WGS sequence"/>
</dbReference>
<name>S2DJT9_INDAL</name>
<feature type="transmembrane region" description="Helical" evidence="1">
    <location>
        <begin position="43"/>
        <end position="65"/>
    </location>
</feature>
<feature type="transmembrane region" description="Helical" evidence="1">
    <location>
        <begin position="160"/>
        <end position="181"/>
    </location>
</feature>
<gene>
    <name evidence="2" type="ORF">A33Q_0595</name>
</gene>
<accession>S2DJT9</accession>
<dbReference type="eggNOG" id="ENOG50315M8">
    <property type="taxonomic scope" value="Bacteria"/>
</dbReference>
<organism evidence="2 3">
    <name type="scientific">Indibacter alkaliphilus (strain CCUG 57479 / KCTC 22604 / LW1)</name>
    <dbReference type="NCBI Taxonomy" id="1189612"/>
    <lineage>
        <taxon>Bacteria</taxon>
        <taxon>Pseudomonadati</taxon>
        <taxon>Bacteroidota</taxon>
        <taxon>Cytophagia</taxon>
        <taxon>Cytophagales</taxon>
        <taxon>Cyclobacteriaceae</taxon>
    </lineage>
</organism>
<evidence type="ECO:0000256" key="1">
    <source>
        <dbReference type="SAM" id="Phobius"/>
    </source>
</evidence>
<keyword evidence="1" id="KW-0812">Transmembrane</keyword>